<gene>
    <name evidence="1" type="ORF">SCHPADRAFT_702251</name>
</gene>
<dbReference type="AlphaFoldDB" id="A0A0H2R2R7"/>
<accession>A0A0H2R2R7</accession>
<dbReference type="InParanoid" id="A0A0H2R2R7"/>
<reference evidence="1 2" key="1">
    <citation type="submission" date="2015-04" db="EMBL/GenBank/DDBJ databases">
        <title>Complete genome sequence of Schizopora paradoxa KUC8140, a cosmopolitan wood degrader in East Asia.</title>
        <authorList>
            <consortium name="DOE Joint Genome Institute"/>
            <person name="Min B."/>
            <person name="Park H."/>
            <person name="Jang Y."/>
            <person name="Kim J.-J."/>
            <person name="Kim K.H."/>
            <person name="Pangilinan J."/>
            <person name="Lipzen A."/>
            <person name="Riley R."/>
            <person name="Grigoriev I.V."/>
            <person name="Spatafora J.W."/>
            <person name="Choi I.-G."/>
        </authorList>
    </citation>
    <scope>NUCLEOTIDE SEQUENCE [LARGE SCALE GENOMIC DNA]</scope>
    <source>
        <strain evidence="1 2">KUC8140</strain>
    </source>
</reference>
<name>A0A0H2R2R7_9AGAM</name>
<keyword evidence="2" id="KW-1185">Reference proteome</keyword>
<evidence type="ECO:0000313" key="2">
    <source>
        <dbReference type="Proteomes" id="UP000053477"/>
    </source>
</evidence>
<protein>
    <submittedName>
        <fullName evidence="1">Uncharacterized protein</fullName>
    </submittedName>
</protein>
<evidence type="ECO:0000313" key="1">
    <source>
        <dbReference type="EMBL" id="KLO06055.1"/>
    </source>
</evidence>
<proteinExistence type="predicted"/>
<organism evidence="1 2">
    <name type="scientific">Schizopora paradoxa</name>
    <dbReference type="NCBI Taxonomy" id="27342"/>
    <lineage>
        <taxon>Eukaryota</taxon>
        <taxon>Fungi</taxon>
        <taxon>Dikarya</taxon>
        <taxon>Basidiomycota</taxon>
        <taxon>Agaricomycotina</taxon>
        <taxon>Agaricomycetes</taxon>
        <taxon>Hymenochaetales</taxon>
        <taxon>Schizoporaceae</taxon>
        <taxon>Schizopora</taxon>
    </lineage>
</organism>
<sequence length="106" mass="12437">MNKTGAAVRFELVQPTTCRTPFAVLIQLVGRQLLRLRSIDPTRLECDSQDLTLFLTSLESLSRHFRPAASSRQVTSRRKHRNRRRRCCHCHSRRRFAFERRVMGQG</sequence>
<dbReference type="Proteomes" id="UP000053477">
    <property type="component" value="Unassembled WGS sequence"/>
</dbReference>
<dbReference type="EMBL" id="KQ086242">
    <property type="protein sequence ID" value="KLO06055.1"/>
    <property type="molecule type" value="Genomic_DNA"/>
</dbReference>